<protein>
    <recommendedName>
        <fullName evidence="2">Apple domain-containing protein</fullName>
    </recommendedName>
</protein>
<dbReference type="Gene3D" id="2.60.120.200">
    <property type="match status" value="1"/>
</dbReference>
<gene>
    <name evidence="3" type="ORF">V5J35_000056</name>
</gene>
<dbReference type="InterPro" id="IPR013320">
    <property type="entry name" value="ConA-like_dom_sf"/>
</dbReference>
<feature type="domain" description="Apple" evidence="2">
    <location>
        <begin position="119"/>
        <end position="202"/>
    </location>
</feature>
<evidence type="ECO:0000313" key="3">
    <source>
        <dbReference type="EMBL" id="MET4754864.1"/>
    </source>
</evidence>
<dbReference type="Pfam" id="PF00024">
    <property type="entry name" value="PAN_1"/>
    <property type="match status" value="2"/>
</dbReference>
<dbReference type="PROSITE" id="PS50948">
    <property type="entry name" value="PAN"/>
    <property type="match status" value="2"/>
</dbReference>
<dbReference type="InterPro" id="IPR001791">
    <property type="entry name" value="Laminin_G"/>
</dbReference>
<keyword evidence="1" id="KW-0732">Signal</keyword>
<sequence length="757" mass="81395">MTIKGITMSIRSRTTALLLALLSLPLASSALAASADQFTHTPDAAIWGYNVKNLSNVSPEACATACLDPANGWCVSFDYHKAGQWCDLSDQRAEDIGGLKTDYAGDPLDHYSLKPSPPVPDGFIHTANAAIWGHNVKRLSNVTVAQCAAACDDPENGWCVSFDYHKADQWCDLSDQRATDIGVGGLKTDYAGDPLDHYSRRTNDTVRLIVVADTQGNSNPGVAPIVPRLISDIIARSPDAVLFPGDLVATGTISTFNEWKSLTSALGDRRIMTPGNHDLPGRSATNEDWQKIFNWLPDSQPVPNIATADPGDTVTGMDRMDYYLDITPNIRVISATTDRDALSGESHTHSGGYEIIGGEPKALDWFRSVMALESTRQKEFVFVMTHHSITTQMSELNSPIALTKGTPTVWWQAIARGFDSGSAKADALFTGHMHSYHPNRPDPHTSTSEVIVGTGGGDTVFGATPQRRVHGFMEVVIKDGVATGTFFGDSNGSIDGWSFTEALDTFTVADKSGLPTGELAWYGFDGGNAQSDQSGSPLSKGVALNFNVGAYSGFDSDRSSDVLILDGQGFADSRSLNDHVFQVLGDLRLQLWAEADGELGSDSLDNVLVAFGDSDGALTSKSWQDVFSEELANYSYILSYTTAGHLQMRWEYFDQPEAEAQAKTVILTSTAAVADPQQWHQIEVIRSARDNTLRFVVDGSQLGETLSFSHLPTGGGAGSLYLGALPDIREGEDGGIATFSGKLDDVRISNSLGQSPL</sequence>
<evidence type="ECO:0000313" key="4">
    <source>
        <dbReference type="Proteomes" id="UP001549366"/>
    </source>
</evidence>
<dbReference type="Proteomes" id="UP001549366">
    <property type="component" value="Unassembled WGS sequence"/>
</dbReference>
<accession>A0ABV2SBX4</accession>
<evidence type="ECO:0000259" key="2">
    <source>
        <dbReference type="PROSITE" id="PS50948"/>
    </source>
</evidence>
<evidence type="ECO:0000256" key="1">
    <source>
        <dbReference type="SAM" id="SignalP"/>
    </source>
</evidence>
<dbReference type="SMART" id="SM00473">
    <property type="entry name" value="PAN_AP"/>
    <property type="match status" value="2"/>
</dbReference>
<dbReference type="Gene3D" id="3.50.4.10">
    <property type="entry name" value="Hepatocyte Growth Factor"/>
    <property type="match status" value="2"/>
</dbReference>
<dbReference type="CDD" id="cd00110">
    <property type="entry name" value="LamG"/>
    <property type="match status" value="1"/>
</dbReference>
<feature type="signal peptide" evidence="1">
    <location>
        <begin position="1"/>
        <end position="32"/>
    </location>
</feature>
<feature type="chain" id="PRO_5046357401" description="Apple domain-containing protein" evidence="1">
    <location>
        <begin position="33"/>
        <end position="757"/>
    </location>
</feature>
<dbReference type="SUPFAM" id="SSF57414">
    <property type="entry name" value="Hairpin loop containing domain-like"/>
    <property type="match status" value="2"/>
</dbReference>
<comment type="caution">
    <text evidence="3">The sequence shown here is derived from an EMBL/GenBank/DDBJ whole genome shotgun (WGS) entry which is preliminary data.</text>
</comment>
<dbReference type="InterPro" id="IPR003609">
    <property type="entry name" value="Pan_app"/>
</dbReference>
<dbReference type="EMBL" id="JBEWTB010000001">
    <property type="protein sequence ID" value="MET4754864.1"/>
    <property type="molecule type" value="Genomic_DNA"/>
</dbReference>
<dbReference type="SUPFAM" id="SSF49899">
    <property type="entry name" value="Concanavalin A-like lectins/glucanases"/>
    <property type="match status" value="1"/>
</dbReference>
<organism evidence="3 4">
    <name type="scientific">Endozoicomonas lisbonensis</name>
    <dbReference type="NCBI Taxonomy" id="3120522"/>
    <lineage>
        <taxon>Bacteria</taxon>
        <taxon>Pseudomonadati</taxon>
        <taxon>Pseudomonadota</taxon>
        <taxon>Gammaproteobacteria</taxon>
        <taxon>Oceanospirillales</taxon>
        <taxon>Endozoicomonadaceae</taxon>
        <taxon>Endozoicomonas</taxon>
    </lineage>
</organism>
<keyword evidence="4" id="KW-1185">Reference proteome</keyword>
<dbReference type="SUPFAM" id="SSF56300">
    <property type="entry name" value="Metallo-dependent phosphatases"/>
    <property type="match status" value="1"/>
</dbReference>
<dbReference type="Pfam" id="PF13385">
    <property type="entry name" value="Laminin_G_3"/>
    <property type="match status" value="1"/>
</dbReference>
<dbReference type="Gene3D" id="3.60.21.10">
    <property type="match status" value="1"/>
</dbReference>
<dbReference type="InterPro" id="IPR029052">
    <property type="entry name" value="Metallo-depent_PP-like"/>
</dbReference>
<feature type="domain" description="Apple" evidence="2">
    <location>
        <begin position="33"/>
        <end position="112"/>
    </location>
</feature>
<proteinExistence type="predicted"/>
<dbReference type="Pfam" id="PF00149">
    <property type="entry name" value="Metallophos"/>
    <property type="match status" value="1"/>
</dbReference>
<name>A0ABV2SBX4_9GAMM</name>
<dbReference type="InterPro" id="IPR004843">
    <property type="entry name" value="Calcineurin-like_PHP"/>
</dbReference>
<reference evidence="3 4" key="1">
    <citation type="submission" date="2024-06" db="EMBL/GenBank/DDBJ databases">
        <title>Genomic Encyclopedia of Type Strains, Phase V (KMG-V): Genome sequencing to study the core and pangenomes of soil and plant-associated prokaryotes.</title>
        <authorList>
            <person name="Whitman W."/>
        </authorList>
    </citation>
    <scope>NUCLEOTIDE SEQUENCE [LARGE SCALE GENOMIC DNA]</scope>
    <source>
        <strain evidence="3 4">NE40</strain>
    </source>
</reference>